<evidence type="ECO:0000256" key="5">
    <source>
        <dbReference type="ARBA" id="ARBA00023316"/>
    </source>
</evidence>
<evidence type="ECO:0000256" key="7">
    <source>
        <dbReference type="SAM" id="MobiDB-lite"/>
    </source>
</evidence>
<feature type="region of interest" description="Disordered" evidence="7">
    <location>
        <begin position="54"/>
        <end position="154"/>
    </location>
</feature>
<dbReference type="SMART" id="SM01245">
    <property type="entry name" value="Jag_N"/>
    <property type="match status" value="1"/>
</dbReference>
<comment type="subunit">
    <text evidence="6">Forms a complex with KhpA.</text>
</comment>
<name>A0A6N6N368_9BACT</name>
<reference evidence="9 10" key="1">
    <citation type="journal article" date="2017" name="Int. J. Syst. Evol. Microbiol.">
        <title>Desulfovibrio senegalensis sp. nov., a mesophilic sulfate reducer isolated from marine sediment.</title>
        <authorList>
            <person name="Thioye A."/>
            <person name="Gam Z.B.A."/>
            <person name="Mbengue M."/>
            <person name="Cayol J.L."/>
            <person name="Joseph-Bartoli M."/>
            <person name="Toure-Kane C."/>
            <person name="Labat M."/>
        </authorList>
    </citation>
    <scope>NUCLEOTIDE SEQUENCE [LARGE SCALE GENOMIC DNA]</scope>
    <source>
        <strain evidence="9 10">DSM 101509</strain>
    </source>
</reference>
<dbReference type="Gene3D" id="3.30.300.20">
    <property type="match status" value="1"/>
</dbReference>
<comment type="similarity">
    <text evidence="6">Belongs to the KhpB RNA-binding protein family.</text>
</comment>
<proteinExistence type="inferred from homology"/>
<keyword evidence="3 6" id="KW-0133">Cell shape</keyword>
<dbReference type="InterPro" id="IPR036867">
    <property type="entry name" value="R3H_dom_sf"/>
</dbReference>
<dbReference type="GO" id="GO:0003723">
    <property type="term" value="F:RNA binding"/>
    <property type="evidence" value="ECO:0007669"/>
    <property type="project" value="UniProtKB-UniRule"/>
</dbReference>
<dbReference type="AlphaFoldDB" id="A0A6N6N368"/>
<dbReference type="Proteomes" id="UP000438699">
    <property type="component" value="Unassembled WGS sequence"/>
</dbReference>
<comment type="caution">
    <text evidence="9">The sequence shown here is derived from an EMBL/GenBank/DDBJ whole genome shotgun (WGS) entry which is preliminary data.</text>
</comment>
<dbReference type="InterPro" id="IPR039247">
    <property type="entry name" value="KhpB"/>
</dbReference>
<dbReference type="SUPFAM" id="SSF82708">
    <property type="entry name" value="R3H domain"/>
    <property type="match status" value="1"/>
</dbReference>
<dbReference type="EMBL" id="WAIE01000002">
    <property type="protein sequence ID" value="KAB1442253.1"/>
    <property type="molecule type" value="Genomic_DNA"/>
</dbReference>
<dbReference type="PROSITE" id="PS51061">
    <property type="entry name" value="R3H"/>
    <property type="match status" value="1"/>
</dbReference>
<keyword evidence="2 6" id="KW-0694">RNA-binding</keyword>
<dbReference type="HAMAP" id="MF_00867">
    <property type="entry name" value="KhpB"/>
    <property type="match status" value="1"/>
</dbReference>
<dbReference type="GO" id="GO:0071555">
    <property type="term" value="P:cell wall organization"/>
    <property type="evidence" value="ECO:0007669"/>
    <property type="project" value="UniProtKB-KW"/>
</dbReference>
<feature type="region of interest" description="Jag_N domain" evidence="6">
    <location>
        <begin position="6"/>
        <end position="56"/>
    </location>
</feature>
<dbReference type="PANTHER" id="PTHR35800:SF1">
    <property type="entry name" value="RNA-BINDING PROTEIN KHPB"/>
    <property type="match status" value="1"/>
</dbReference>
<keyword evidence="10" id="KW-1185">Reference proteome</keyword>
<feature type="compositionally biased region" description="Basic and acidic residues" evidence="7">
    <location>
        <begin position="76"/>
        <end position="106"/>
    </location>
</feature>
<dbReference type="NCBIfam" id="NF041568">
    <property type="entry name" value="Jag_EloR"/>
    <property type="match status" value="1"/>
</dbReference>
<dbReference type="Gene3D" id="3.30.30.80">
    <property type="entry name" value="probable RNA-binding protein from clostridium symbiosum atcc 14940"/>
    <property type="match status" value="1"/>
</dbReference>
<dbReference type="InterPro" id="IPR015946">
    <property type="entry name" value="KH_dom-like_a/b"/>
</dbReference>
<comment type="domain">
    <text evidence="6">Has an N-terminal Jag-N domain and 2 RNA-binding domains (KH and R3H).</text>
</comment>
<dbReference type="GO" id="GO:0005737">
    <property type="term" value="C:cytoplasm"/>
    <property type="evidence" value="ECO:0007669"/>
    <property type="project" value="UniProtKB-SubCell"/>
</dbReference>
<feature type="domain" description="R3H" evidence="8">
    <location>
        <begin position="250"/>
        <end position="316"/>
    </location>
</feature>
<accession>A0A6N6N368</accession>
<comment type="function">
    <text evidence="6">A probable RNA chaperone. Forms a complex with KhpA which binds to cellular RNA and controls its expression. Plays a role in peptidoglycan (PG) homeostasis and cell length regulation.</text>
</comment>
<evidence type="ECO:0000259" key="8">
    <source>
        <dbReference type="PROSITE" id="PS51061"/>
    </source>
</evidence>
<dbReference type="SMART" id="SM00393">
    <property type="entry name" value="R3H"/>
    <property type="match status" value="1"/>
</dbReference>
<evidence type="ECO:0000313" key="9">
    <source>
        <dbReference type="EMBL" id="KAB1442253.1"/>
    </source>
</evidence>
<feature type="compositionally biased region" description="Basic and acidic residues" evidence="7">
    <location>
        <begin position="113"/>
        <end position="132"/>
    </location>
</feature>
<dbReference type="OrthoDB" id="9794483at2"/>
<comment type="subcellular location">
    <subcellularLocation>
        <location evidence="6">Cytoplasm</location>
    </subcellularLocation>
</comment>
<evidence type="ECO:0000256" key="2">
    <source>
        <dbReference type="ARBA" id="ARBA00022884"/>
    </source>
</evidence>
<dbReference type="CDD" id="cd02414">
    <property type="entry name" value="KH-II_Jag"/>
    <property type="match status" value="1"/>
</dbReference>
<dbReference type="InterPro" id="IPR038247">
    <property type="entry name" value="Jag_N_dom_sf"/>
</dbReference>
<dbReference type="InterPro" id="IPR032782">
    <property type="entry name" value="KhpB_N"/>
</dbReference>
<feature type="compositionally biased region" description="Low complexity" evidence="7">
    <location>
        <begin position="133"/>
        <end position="144"/>
    </location>
</feature>
<evidence type="ECO:0000256" key="4">
    <source>
        <dbReference type="ARBA" id="ARBA00023186"/>
    </source>
</evidence>
<keyword evidence="1 6" id="KW-0963">Cytoplasm</keyword>
<evidence type="ECO:0000256" key="6">
    <source>
        <dbReference type="HAMAP-Rule" id="MF_00867"/>
    </source>
</evidence>
<organism evidence="9 10">
    <name type="scientific">Pseudodesulfovibrio senegalensis</name>
    <dbReference type="NCBI Taxonomy" id="1721087"/>
    <lineage>
        <taxon>Bacteria</taxon>
        <taxon>Pseudomonadati</taxon>
        <taxon>Thermodesulfobacteriota</taxon>
        <taxon>Desulfovibrionia</taxon>
        <taxon>Desulfovibrionales</taxon>
        <taxon>Desulfovibrionaceae</taxon>
    </lineage>
</organism>
<dbReference type="Pfam" id="PF01424">
    <property type="entry name" value="R3H"/>
    <property type="match status" value="1"/>
</dbReference>
<sequence length="325" mass="36668">MSEFKDFQGKTLDEAIETACEHFALKRDKLEIEIVKGGSTGIFGLMGVKKAEIKARPRVTMDAGDLLNGNRKKAAAKKDAPRQEEKPAKAPRKDEGKDERKDEPKKEKKKAAPKREQKPRAPKPEPKAEPAREQAAPQAEAPAPERAPQPAPEPKEVVDEFADMDKAELEAIVREVTGKLLFPIVGETKLDVTFDPDRIKVFIDDEENSGLIIGREGQTLSSLQYLTNRLVSRRMETSVRIQIDTGEYRERQDEKLRQIAQHLADKASRNGRTQSTKPLSSYHRRVVHLALQDSDGVFTRSKGDGPMKRVLIVPKRKNNRRNQRN</sequence>
<dbReference type="CDD" id="cd02644">
    <property type="entry name" value="R3H_jag"/>
    <property type="match status" value="1"/>
</dbReference>
<dbReference type="Gene3D" id="3.30.1370.50">
    <property type="entry name" value="R3H-like domain"/>
    <property type="match status" value="1"/>
</dbReference>
<protein>
    <recommendedName>
        <fullName evidence="6">RNA-binding protein KhpB</fullName>
    </recommendedName>
    <alternativeName>
        <fullName evidence="6">RNA-binding protein EloR</fullName>
    </alternativeName>
</protein>
<gene>
    <name evidence="6" type="primary">khpB</name>
    <name evidence="6" type="synonym">eloR</name>
    <name evidence="9" type="ORF">F8A88_07290</name>
</gene>
<dbReference type="InterPro" id="IPR001374">
    <property type="entry name" value="R3H_dom"/>
</dbReference>
<dbReference type="GO" id="GO:0009252">
    <property type="term" value="P:peptidoglycan biosynthetic process"/>
    <property type="evidence" value="ECO:0007669"/>
    <property type="project" value="UniProtKB-UniRule"/>
</dbReference>
<keyword evidence="4 6" id="KW-0143">Chaperone</keyword>
<dbReference type="PANTHER" id="PTHR35800">
    <property type="entry name" value="PROTEIN JAG"/>
    <property type="match status" value="1"/>
</dbReference>
<dbReference type="InterPro" id="IPR038008">
    <property type="entry name" value="Jag_KH"/>
</dbReference>
<keyword evidence="5 6" id="KW-0961">Cell wall biogenesis/degradation</keyword>
<dbReference type="InterPro" id="IPR034079">
    <property type="entry name" value="R3H_KhpB"/>
</dbReference>
<dbReference type="Pfam" id="PF13083">
    <property type="entry name" value="KH_KhpA-B"/>
    <property type="match status" value="1"/>
</dbReference>
<dbReference type="GO" id="GO:0008360">
    <property type="term" value="P:regulation of cell shape"/>
    <property type="evidence" value="ECO:0007669"/>
    <property type="project" value="UniProtKB-KW"/>
</dbReference>
<evidence type="ECO:0000313" key="10">
    <source>
        <dbReference type="Proteomes" id="UP000438699"/>
    </source>
</evidence>
<dbReference type="Pfam" id="PF14804">
    <property type="entry name" value="Jag_N"/>
    <property type="match status" value="1"/>
</dbReference>
<evidence type="ECO:0000256" key="1">
    <source>
        <dbReference type="ARBA" id="ARBA00022490"/>
    </source>
</evidence>
<dbReference type="RefSeq" id="WP_151150474.1">
    <property type="nucleotide sequence ID" value="NZ_WAIE01000002.1"/>
</dbReference>
<evidence type="ECO:0000256" key="3">
    <source>
        <dbReference type="ARBA" id="ARBA00022960"/>
    </source>
</evidence>